<dbReference type="InParanoid" id="A0A2J6SG24"/>
<dbReference type="EMBL" id="KZ613919">
    <property type="protein sequence ID" value="PMD49728.1"/>
    <property type="molecule type" value="Genomic_DNA"/>
</dbReference>
<keyword evidence="3" id="KW-1185">Reference proteome</keyword>
<dbReference type="RefSeq" id="XP_024726632.1">
    <property type="nucleotide sequence ID" value="XM_024876378.1"/>
</dbReference>
<reference evidence="2 3" key="1">
    <citation type="submission" date="2016-04" db="EMBL/GenBank/DDBJ databases">
        <title>A degradative enzymes factory behind the ericoid mycorrhizal symbiosis.</title>
        <authorList>
            <consortium name="DOE Joint Genome Institute"/>
            <person name="Martino E."/>
            <person name="Morin E."/>
            <person name="Grelet G."/>
            <person name="Kuo A."/>
            <person name="Kohler A."/>
            <person name="Daghino S."/>
            <person name="Barry K."/>
            <person name="Choi C."/>
            <person name="Cichocki N."/>
            <person name="Clum A."/>
            <person name="Copeland A."/>
            <person name="Hainaut M."/>
            <person name="Haridas S."/>
            <person name="Labutti K."/>
            <person name="Lindquist E."/>
            <person name="Lipzen A."/>
            <person name="Khouja H.-R."/>
            <person name="Murat C."/>
            <person name="Ohm R."/>
            <person name="Olson A."/>
            <person name="Spatafora J."/>
            <person name="Veneault-Fourrey C."/>
            <person name="Henrissat B."/>
            <person name="Grigoriev I."/>
            <person name="Martin F."/>
            <person name="Perotto S."/>
        </authorList>
    </citation>
    <scope>NUCLEOTIDE SEQUENCE [LARGE SCALE GENOMIC DNA]</scope>
    <source>
        <strain evidence="2 3">E</strain>
    </source>
</reference>
<dbReference type="GeneID" id="36584457"/>
<gene>
    <name evidence="2" type="ORF">K444DRAFT_548484</name>
</gene>
<feature type="compositionally biased region" description="Low complexity" evidence="1">
    <location>
        <begin position="1"/>
        <end position="10"/>
    </location>
</feature>
<evidence type="ECO:0000256" key="1">
    <source>
        <dbReference type="SAM" id="MobiDB-lite"/>
    </source>
</evidence>
<feature type="region of interest" description="Disordered" evidence="1">
    <location>
        <begin position="1"/>
        <end position="100"/>
    </location>
</feature>
<dbReference type="AlphaFoldDB" id="A0A2J6SG24"/>
<accession>A0A2J6SG24</accession>
<dbReference type="OrthoDB" id="3533651at2759"/>
<feature type="compositionally biased region" description="Pro residues" evidence="1">
    <location>
        <begin position="22"/>
        <end position="32"/>
    </location>
</feature>
<proteinExistence type="predicted"/>
<evidence type="ECO:0000313" key="2">
    <source>
        <dbReference type="EMBL" id="PMD49728.1"/>
    </source>
</evidence>
<organism evidence="2 3">
    <name type="scientific">Hyaloscypha bicolor E</name>
    <dbReference type="NCBI Taxonomy" id="1095630"/>
    <lineage>
        <taxon>Eukaryota</taxon>
        <taxon>Fungi</taxon>
        <taxon>Dikarya</taxon>
        <taxon>Ascomycota</taxon>
        <taxon>Pezizomycotina</taxon>
        <taxon>Leotiomycetes</taxon>
        <taxon>Helotiales</taxon>
        <taxon>Hyaloscyphaceae</taxon>
        <taxon>Hyaloscypha</taxon>
        <taxon>Hyaloscypha bicolor</taxon>
    </lineage>
</organism>
<dbReference type="Proteomes" id="UP000235371">
    <property type="component" value="Unassembled WGS sequence"/>
</dbReference>
<name>A0A2J6SG24_9HELO</name>
<sequence length="247" mass="28397">MDIHRLLNTPPRRRLPSEILETPPPSPPPLPIPLSQLSTQSWDSQNGPRPLSQLSTQSWDSRNGPRPTCESSTALISSQNDLSLPQTPQKQRAPPTTRSDRIRIKTALDFDISPERIRKKYGYTISQILRAKNNRLTPQYKAHCGRKPKITTPTRHRLEQWLLESPSRRHIAFKHIPELAPPELYLQDCGEQAIRTAFKLVGYGKRVAKRKGFSDDPEIMQERVDFAEEGLTWTPERLFHQIFSDEV</sequence>
<feature type="compositionally biased region" description="Polar residues" evidence="1">
    <location>
        <begin position="69"/>
        <end position="97"/>
    </location>
</feature>
<feature type="compositionally biased region" description="Polar residues" evidence="1">
    <location>
        <begin position="42"/>
        <end position="61"/>
    </location>
</feature>
<protein>
    <submittedName>
        <fullName evidence="2">Uncharacterized protein</fullName>
    </submittedName>
</protein>
<feature type="non-terminal residue" evidence="2">
    <location>
        <position position="247"/>
    </location>
</feature>
<evidence type="ECO:0000313" key="3">
    <source>
        <dbReference type="Proteomes" id="UP000235371"/>
    </source>
</evidence>